<evidence type="ECO:0000256" key="1">
    <source>
        <dbReference type="SAM" id="SignalP"/>
    </source>
</evidence>
<keyword evidence="3" id="KW-1185">Reference proteome</keyword>
<sequence length="291" mass="32601">MNYCLLTAGLLLGTTVGPVTRKLTIDHILLLNKAALHMDYQALESCIQFLKNRLEIVEKCDFSYYCSDYIKESIPKNILTCLRSINPARIQLAIDLLEVIKLQTERNIIDNCSSSDSIQVESSLYKRRLSSSSTGTQYTINLLEVDDKQSEISTVTNKSSDDFIHDESSLSKKRVSNSLSDIKMYIDSLEVYELQSESVPVVDEFLNDSIHDESSLSNKRLSNSLADIEMYIDSLEVDEAQSESVSITDKSSICNEGLSNSSTNIQFDHFTKTACKLISIDNDISEALLVC</sequence>
<dbReference type="AlphaFoldDB" id="A0A137NVX3"/>
<gene>
    <name evidence="2" type="ORF">CONCODRAFT_11048</name>
</gene>
<organism evidence="2 3">
    <name type="scientific">Conidiobolus coronatus (strain ATCC 28846 / CBS 209.66 / NRRL 28638)</name>
    <name type="common">Delacroixia coronata</name>
    <dbReference type="NCBI Taxonomy" id="796925"/>
    <lineage>
        <taxon>Eukaryota</taxon>
        <taxon>Fungi</taxon>
        <taxon>Fungi incertae sedis</taxon>
        <taxon>Zoopagomycota</taxon>
        <taxon>Entomophthoromycotina</taxon>
        <taxon>Entomophthoromycetes</taxon>
        <taxon>Entomophthorales</taxon>
        <taxon>Ancylistaceae</taxon>
        <taxon>Conidiobolus</taxon>
    </lineage>
</organism>
<evidence type="ECO:0000313" key="2">
    <source>
        <dbReference type="EMBL" id="KXN66985.1"/>
    </source>
</evidence>
<name>A0A137NVX3_CONC2</name>
<feature type="chain" id="PRO_5007294162" evidence="1">
    <location>
        <begin position="22"/>
        <end position="291"/>
    </location>
</feature>
<evidence type="ECO:0000313" key="3">
    <source>
        <dbReference type="Proteomes" id="UP000070444"/>
    </source>
</evidence>
<keyword evidence="1" id="KW-0732">Signal</keyword>
<accession>A0A137NVX3</accession>
<feature type="signal peptide" evidence="1">
    <location>
        <begin position="1"/>
        <end position="21"/>
    </location>
</feature>
<protein>
    <submittedName>
        <fullName evidence="2">Uncharacterized protein</fullName>
    </submittedName>
</protein>
<dbReference type="Proteomes" id="UP000070444">
    <property type="component" value="Unassembled WGS sequence"/>
</dbReference>
<dbReference type="EMBL" id="KQ964671">
    <property type="protein sequence ID" value="KXN66985.1"/>
    <property type="molecule type" value="Genomic_DNA"/>
</dbReference>
<reference evidence="2 3" key="1">
    <citation type="journal article" date="2015" name="Genome Biol. Evol.">
        <title>Phylogenomic analyses indicate that early fungi evolved digesting cell walls of algal ancestors of land plants.</title>
        <authorList>
            <person name="Chang Y."/>
            <person name="Wang S."/>
            <person name="Sekimoto S."/>
            <person name="Aerts A.L."/>
            <person name="Choi C."/>
            <person name="Clum A."/>
            <person name="LaButti K.M."/>
            <person name="Lindquist E.A."/>
            <person name="Yee Ngan C."/>
            <person name="Ohm R.A."/>
            <person name="Salamov A.A."/>
            <person name="Grigoriev I.V."/>
            <person name="Spatafora J.W."/>
            <person name="Berbee M.L."/>
        </authorList>
    </citation>
    <scope>NUCLEOTIDE SEQUENCE [LARGE SCALE GENOMIC DNA]</scope>
    <source>
        <strain evidence="2 3">NRRL 28638</strain>
    </source>
</reference>
<proteinExistence type="predicted"/>